<name>Q5V002_HALMA</name>
<evidence type="ECO:0000313" key="1">
    <source>
        <dbReference type="EMBL" id="AAV47151.1"/>
    </source>
</evidence>
<protein>
    <submittedName>
        <fullName evidence="1">Uncharacterized protein</fullName>
    </submittedName>
</protein>
<dbReference type="EMBL" id="AY596297">
    <property type="protein sequence ID" value="AAV47151.1"/>
    <property type="molecule type" value="Genomic_DNA"/>
</dbReference>
<organism evidence="1 2">
    <name type="scientific">Haloarcula marismortui (strain ATCC 43049 / DSM 3752 / JCM 8966 / VKM B-1809)</name>
    <name type="common">Halobacterium marismortui</name>
    <dbReference type="NCBI Taxonomy" id="272569"/>
    <lineage>
        <taxon>Archaea</taxon>
        <taxon>Methanobacteriati</taxon>
        <taxon>Methanobacteriota</taxon>
        <taxon>Stenosarchaea group</taxon>
        <taxon>Halobacteria</taxon>
        <taxon>Halobacteriales</taxon>
        <taxon>Haloarculaceae</taxon>
        <taxon>Haloarcula</taxon>
    </lineage>
</organism>
<dbReference type="Proteomes" id="UP000001169">
    <property type="component" value="Chromosome I"/>
</dbReference>
<gene>
    <name evidence="1" type="ordered locus">rrnAC2327</name>
</gene>
<keyword evidence="2" id="KW-1185">Reference proteome</keyword>
<dbReference type="KEGG" id="hma:rrnAC2327"/>
<dbReference type="EnsemblBacteria" id="AAV47151">
    <property type="protein sequence ID" value="AAV47151"/>
    <property type="gene ID" value="rrnAC2327"/>
</dbReference>
<accession>Q5V002</accession>
<evidence type="ECO:0000313" key="2">
    <source>
        <dbReference type="Proteomes" id="UP000001169"/>
    </source>
</evidence>
<dbReference type="HOGENOM" id="CLU_2949172_0_0_2"/>
<dbReference type="PaxDb" id="272569-rrnAC2327"/>
<dbReference type="AlphaFoldDB" id="Q5V002"/>
<sequence length="59" mass="6310">MRCDVVGDSLVPKVDATDRTFDESNLVVAEPLNHPAHPQTGDCSGGVRYFAGSTLAHRV</sequence>
<reference evidence="1 2" key="1">
    <citation type="journal article" date="2004" name="Genome Res.">
        <title>Genome sequence of Haloarcula marismortui: a halophilic archaeon from the Dead Sea.</title>
        <authorList>
            <person name="Baliga N.S."/>
            <person name="Bonneau R."/>
            <person name="Facciotti M.T."/>
            <person name="Pan M."/>
            <person name="Glusman G."/>
            <person name="Deutsch E.W."/>
            <person name="Shannon P."/>
            <person name="Chiu Y."/>
            <person name="Weng R.S."/>
            <person name="Gan R.R."/>
            <person name="Hung P."/>
            <person name="Date S.V."/>
            <person name="Marcotte E."/>
            <person name="Hood L."/>
            <person name="Ng W.V."/>
        </authorList>
    </citation>
    <scope>NUCLEOTIDE SEQUENCE [LARGE SCALE GENOMIC DNA]</scope>
    <source>
        <strain evidence="2">ATCC 43049 / DSM 3752 / JCM 8966 / VKM B-1809</strain>
    </source>
</reference>
<proteinExistence type="predicted"/>